<dbReference type="EMBL" id="FZNX01000006">
    <property type="protein sequence ID" value="SNR81175.1"/>
    <property type="molecule type" value="Genomic_DNA"/>
</dbReference>
<feature type="transmembrane region" description="Helical" evidence="1">
    <location>
        <begin position="21"/>
        <end position="40"/>
    </location>
</feature>
<name>A0A238ZCD7_9FLAO</name>
<dbReference type="RefSeq" id="WP_089379491.1">
    <property type="nucleotide sequence ID" value="NZ_FZNX01000006.1"/>
</dbReference>
<evidence type="ECO:0000313" key="4">
    <source>
        <dbReference type="Proteomes" id="UP000198412"/>
    </source>
</evidence>
<feature type="domain" description="2TM" evidence="2">
    <location>
        <begin position="10"/>
        <end position="91"/>
    </location>
</feature>
<feature type="transmembrane region" description="Helical" evidence="1">
    <location>
        <begin position="52"/>
        <end position="73"/>
    </location>
</feature>
<sequence length="135" mass="16383">MDEQYELYENARNRTKQKKRLYRHFVIFIIGSVFLIVVNKVLKFGETFIEDWFVWAIIIWLFFWVLHFVNVFVTHKFMGKEWEKKQTEKLVLKQELKIAKLEKDIALKTKLKAKSEQYASELKKKENPPSNLENK</sequence>
<evidence type="ECO:0000259" key="2">
    <source>
        <dbReference type="Pfam" id="PF13239"/>
    </source>
</evidence>
<dbReference type="Pfam" id="PF13239">
    <property type="entry name" value="2TM"/>
    <property type="match status" value="1"/>
</dbReference>
<dbReference type="OrthoDB" id="1443721at2"/>
<keyword evidence="1" id="KW-1133">Transmembrane helix</keyword>
<keyword evidence="1" id="KW-0812">Transmembrane</keyword>
<dbReference type="Proteomes" id="UP000198412">
    <property type="component" value="Unassembled WGS sequence"/>
</dbReference>
<accession>A0A238ZCD7</accession>
<dbReference type="AlphaFoldDB" id="A0A238ZCD7"/>
<protein>
    <submittedName>
        <fullName evidence="3">2TM domain-containing protein</fullName>
    </submittedName>
</protein>
<reference evidence="4" key="1">
    <citation type="submission" date="2017-06" db="EMBL/GenBank/DDBJ databases">
        <authorList>
            <person name="Varghese N."/>
            <person name="Submissions S."/>
        </authorList>
    </citation>
    <scope>NUCLEOTIDE SEQUENCE [LARGE SCALE GENOMIC DNA]</scope>
    <source>
        <strain evidence="4">DSM 27993</strain>
    </source>
</reference>
<proteinExistence type="predicted"/>
<dbReference type="InterPro" id="IPR025698">
    <property type="entry name" value="2TM_dom"/>
</dbReference>
<keyword evidence="4" id="KW-1185">Reference proteome</keyword>
<evidence type="ECO:0000256" key="1">
    <source>
        <dbReference type="SAM" id="Phobius"/>
    </source>
</evidence>
<gene>
    <name evidence="3" type="ORF">SAMN04488111_3242</name>
</gene>
<evidence type="ECO:0000313" key="3">
    <source>
        <dbReference type="EMBL" id="SNR81175.1"/>
    </source>
</evidence>
<keyword evidence="1" id="KW-0472">Membrane</keyword>
<organism evidence="3 4">
    <name type="scientific">Lutibacter flavus</name>
    <dbReference type="NCBI Taxonomy" id="691689"/>
    <lineage>
        <taxon>Bacteria</taxon>
        <taxon>Pseudomonadati</taxon>
        <taxon>Bacteroidota</taxon>
        <taxon>Flavobacteriia</taxon>
        <taxon>Flavobacteriales</taxon>
        <taxon>Flavobacteriaceae</taxon>
        <taxon>Lutibacter</taxon>
    </lineage>
</organism>